<organism evidence="2 3">
    <name type="scientific">Mycena sanguinolenta</name>
    <dbReference type="NCBI Taxonomy" id="230812"/>
    <lineage>
        <taxon>Eukaryota</taxon>
        <taxon>Fungi</taxon>
        <taxon>Dikarya</taxon>
        <taxon>Basidiomycota</taxon>
        <taxon>Agaricomycotina</taxon>
        <taxon>Agaricomycetes</taxon>
        <taxon>Agaricomycetidae</taxon>
        <taxon>Agaricales</taxon>
        <taxon>Marasmiineae</taxon>
        <taxon>Mycenaceae</taxon>
        <taxon>Mycena</taxon>
    </lineage>
</organism>
<dbReference type="PROSITE" id="PS51257">
    <property type="entry name" value="PROKAR_LIPOPROTEIN"/>
    <property type="match status" value="1"/>
</dbReference>
<comment type="caution">
    <text evidence="2">The sequence shown here is derived from an EMBL/GenBank/DDBJ whole genome shotgun (WGS) entry which is preliminary data.</text>
</comment>
<dbReference type="AlphaFoldDB" id="A0A8H7DH69"/>
<evidence type="ECO:0000313" key="2">
    <source>
        <dbReference type="EMBL" id="KAF7374200.1"/>
    </source>
</evidence>
<evidence type="ECO:0000256" key="1">
    <source>
        <dbReference type="SAM" id="MobiDB-lite"/>
    </source>
</evidence>
<feature type="region of interest" description="Disordered" evidence="1">
    <location>
        <begin position="459"/>
        <end position="490"/>
    </location>
</feature>
<gene>
    <name evidence="2" type="ORF">MSAN_00301900</name>
</gene>
<dbReference type="EMBL" id="JACAZH010000002">
    <property type="protein sequence ID" value="KAF7374200.1"/>
    <property type="molecule type" value="Genomic_DNA"/>
</dbReference>
<dbReference type="Proteomes" id="UP000623467">
    <property type="component" value="Unassembled WGS sequence"/>
</dbReference>
<keyword evidence="3" id="KW-1185">Reference proteome</keyword>
<sequence length="490" mass="54580">MAIRHPNIVQLFGTASCGDIHAAVFHDDLIPLQQIFDLYEHLHFSTAYIYAYMNLEFIAVSKYFRAIFEHVLSETECTFFIRSSSGRICVDLVWGGRFLCESLHGSMPAQRGLEFLTRENSEAAIIDSLTLELYHEISYWHLSKIRFMWLCPSATVVILGSVFHCPSDAILDDVVEIAWLPNAKASWPSRWYIHNRLSFSQFMPDGWTRLESNDIVGTTASIAFSTLNREFNWLSQANHIFTALHISCNFQDYVDDENSEDGGFTTTNEEFDDEPDSTPVNHGTEELSIDFPADPTHAVGVHCNSSSRVATETIASNALLSNNAQEALPIEAPLPVASASTSLLPADWETSATSTAYGYGYGYSYGIQPNPYSLKSDVSTTNFNINSNFDTYSFGNNLSWLDYSVFSDAVPSHLSMNYQPPVLPDATQLFPTISEPQLPTNLPTESSFTSVPVGDALVADAPSKKRKTRDETDLANMIQGSRAQKAPKRF</sequence>
<proteinExistence type="predicted"/>
<reference evidence="2" key="1">
    <citation type="submission" date="2020-05" db="EMBL/GenBank/DDBJ databases">
        <title>Mycena genomes resolve the evolution of fungal bioluminescence.</title>
        <authorList>
            <person name="Tsai I.J."/>
        </authorList>
    </citation>
    <scope>NUCLEOTIDE SEQUENCE</scope>
    <source>
        <strain evidence="2">160909Yilan</strain>
    </source>
</reference>
<evidence type="ECO:0000313" key="3">
    <source>
        <dbReference type="Proteomes" id="UP000623467"/>
    </source>
</evidence>
<name>A0A8H7DH69_9AGAR</name>
<accession>A0A8H7DH69</accession>
<dbReference type="OrthoDB" id="258495at2759"/>
<protein>
    <submittedName>
        <fullName evidence="2">Uncharacterized protein</fullName>
    </submittedName>
</protein>
<feature type="region of interest" description="Disordered" evidence="1">
    <location>
        <begin position="259"/>
        <end position="281"/>
    </location>
</feature>